<dbReference type="InterPro" id="IPR047122">
    <property type="entry name" value="Trans-enoyl_RdTase-like"/>
</dbReference>
<evidence type="ECO:0000313" key="5">
    <source>
        <dbReference type="Proteomes" id="UP000256601"/>
    </source>
</evidence>
<dbReference type="Pfam" id="PF00107">
    <property type="entry name" value="ADH_zinc_N"/>
    <property type="match status" value="1"/>
</dbReference>
<dbReference type="eggNOG" id="KOG1198">
    <property type="taxonomic scope" value="Eukaryota"/>
</dbReference>
<dbReference type="GeneID" id="2910472"/>
<dbReference type="CDD" id="cd08249">
    <property type="entry name" value="enoyl_reductase_like"/>
    <property type="match status" value="1"/>
</dbReference>
<dbReference type="Gene3D" id="3.90.180.10">
    <property type="entry name" value="Medium-chain alcohol dehydrogenases, catalytic domain"/>
    <property type="match status" value="1"/>
</dbReference>
<evidence type="ECO:0000313" key="3">
    <source>
        <dbReference type="EMBL" id="RDW26283.1"/>
    </source>
</evidence>
<dbReference type="KEGG" id="yli:2910472"/>
<dbReference type="Gene3D" id="3.40.50.720">
    <property type="entry name" value="NAD(P)-binding Rossmann-like Domain"/>
    <property type="match status" value="1"/>
</dbReference>
<accession>A0A1H6PVH8</accession>
<dbReference type="Proteomes" id="UP000256601">
    <property type="component" value="Unassembled WGS sequence"/>
</dbReference>
<dbReference type="AlphaFoldDB" id="A0A1H6PVH8"/>
<dbReference type="OMA" id="CLNIPQK"/>
<dbReference type="GO" id="GO:0016651">
    <property type="term" value="F:oxidoreductase activity, acting on NAD(P)H"/>
    <property type="evidence" value="ECO:0007669"/>
    <property type="project" value="InterPro"/>
</dbReference>
<dbReference type="VEuPathDB" id="FungiDB:YALI0_D01738g"/>
<protein>
    <recommendedName>
        <fullName evidence="1">Enoyl reductase (ER) domain-containing protein</fullName>
    </recommendedName>
</protein>
<dbReference type="EMBL" id="KZ858982">
    <property type="protein sequence ID" value="RDW26283.1"/>
    <property type="molecule type" value="Genomic_DNA"/>
</dbReference>
<dbReference type="EMBL" id="CP017556">
    <property type="protein sequence ID" value="AOW03442.1"/>
    <property type="molecule type" value="Genomic_DNA"/>
</dbReference>
<proteinExistence type="predicted"/>
<feature type="domain" description="Enoyl reductase (ER)" evidence="1">
    <location>
        <begin position="8"/>
        <end position="330"/>
    </location>
</feature>
<dbReference type="InterPro" id="IPR013154">
    <property type="entry name" value="ADH-like_N"/>
</dbReference>
<dbReference type="InterPro" id="IPR011032">
    <property type="entry name" value="GroES-like_sf"/>
</dbReference>
<organism evidence="2 4">
    <name type="scientific">Yarrowia lipolytica</name>
    <name type="common">Candida lipolytica</name>
    <dbReference type="NCBI Taxonomy" id="4952"/>
    <lineage>
        <taxon>Eukaryota</taxon>
        <taxon>Fungi</taxon>
        <taxon>Dikarya</taxon>
        <taxon>Ascomycota</taxon>
        <taxon>Saccharomycotina</taxon>
        <taxon>Dipodascomycetes</taxon>
        <taxon>Dipodascales</taxon>
        <taxon>Dipodascales incertae sedis</taxon>
        <taxon>Yarrowia</taxon>
    </lineage>
</organism>
<reference evidence="3 5" key="2">
    <citation type="submission" date="2018-07" db="EMBL/GenBank/DDBJ databases">
        <title>Draft Genome Assemblies for Five Robust Yarrowia lipolytica Strains Exhibiting High Lipid Production and Pentose Sugar Utilization and Sugar Alcohol Secretion from Undetoxified Lignocellulosic Biomass Hydrolysates.</title>
        <authorList>
            <consortium name="DOE Joint Genome Institute"/>
            <person name="Walker C."/>
            <person name="Ryu S."/>
            <person name="Na H."/>
            <person name="Zane M."/>
            <person name="LaButti K."/>
            <person name="Lipzen A."/>
            <person name="Haridas S."/>
            <person name="Barry K."/>
            <person name="Grigoriev I.V."/>
            <person name="Quarterman J."/>
            <person name="Slininger P."/>
            <person name="Dien B."/>
            <person name="Trinh C.T."/>
        </authorList>
    </citation>
    <scope>NUCLEOTIDE SEQUENCE [LARGE SCALE GENOMIC DNA]</scope>
    <source>
        <strain evidence="3 5">YB392</strain>
    </source>
</reference>
<dbReference type="Proteomes" id="UP000182444">
    <property type="component" value="Chromosome 1D"/>
</dbReference>
<dbReference type="PANTHER" id="PTHR45348:SF2">
    <property type="entry name" value="ZINC-TYPE ALCOHOL DEHYDROGENASE-LIKE PROTEIN C2E1P3.01"/>
    <property type="match status" value="1"/>
</dbReference>
<dbReference type="SUPFAM" id="SSF50129">
    <property type="entry name" value="GroES-like"/>
    <property type="match status" value="1"/>
</dbReference>
<evidence type="ECO:0000259" key="1">
    <source>
        <dbReference type="SMART" id="SM00829"/>
    </source>
</evidence>
<name>A0A1H6PVH8_YARLL</name>
<reference evidence="2 4" key="1">
    <citation type="journal article" date="2016" name="PLoS ONE">
        <title>Sequence Assembly of Yarrowia lipolytica Strain W29/CLIB89 Shows Transposable Element Diversity.</title>
        <authorList>
            <person name="Magnan C."/>
            <person name="Yu J."/>
            <person name="Chang I."/>
            <person name="Jahn E."/>
            <person name="Kanomata Y."/>
            <person name="Wu J."/>
            <person name="Zeller M."/>
            <person name="Oakes M."/>
            <person name="Baldi P."/>
            <person name="Sandmeyer S."/>
        </authorList>
    </citation>
    <scope>NUCLEOTIDE SEQUENCE [LARGE SCALE GENOMIC DNA]</scope>
    <source>
        <strain evidence="2">CLIB89</strain>
        <strain evidence="4">CLIB89(W29)</strain>
    </source>
</reference>
<dbReference type="SMART" id="SM00829">
    <property type="entry name" value="PKS_ER"/>
    <property type="match status" value="1"/>
</dbReference>
<dbReference type="RefSeq" id="XP_502298.1">
    <property type="nucleotide sequence ID" value="XM_502298.1"/>
</dbReference>
<dbReference type="OrthoDB" id="9992527at2759"/>
<evidence type="ECO:0000313" key="4">
    <source>
        <dbReference type="Proteomes" id="UP000182444"/>
    </source>
</evidence>
<sequence>MPRTGIAQVVENHKLTLKEPTVKIDTPKDVVVKVEFAAQNPIDVRTYDLKQIPDGEIAGRDLVGIVDVIAPEVVDKELKGTRIAAFANGSTPSKSGAFAQWAIAKDEIYVVIPDNIAPEAAATLPVGFFTAVHGLYLPHKLGLERGGSKSELVLIWGGNSSVGRYAIQLAKLGGHRVITVASPASADELKALGAEKVFSYKDADVVEQIRKEYGDIPNVLDAIGTPDSATTSSKTTGSSPAKYTTVRRNAEHTENFPKHITVSPIQAYRVFDQEHLPEVTIAKEYAKLLTGWLKEGKIVPNKPKVLGGLEKVEEGYQLHRDGKIHGEKLVYDIAKTKL</sequence>
<dbReference type="VEuPathDB" id="FungiDB:YALI1_D02041g"/>
<dbReference type="Pfam" id="PF08240">
    <property type="entry name" value="ADH_N"/>
    <property type="match status" value="1"/>
</dbReference>
<dbReference type="InterPro" id="IPR013149">
    <property type="entry name" value="ADH-like_C"/>
</dbReference>
<evidence type="ECO:0000313" key="2">
    <source>
        <dbReference type="EMBL" id="AOW03442.1"/>
    </source>
</evidence>
<dbReference type="PANTHER" id="PTHR45348">
    <property type="entry name" value="HYPOTHETICAL OXIDOREDUCTASE (EUROFUNG)"/>
    <property type="match status" value="1"/>
</dbReference>
<dbReference type="InterPro" id="IPR036291">
    <property type="entry name" value="NAD(P)-bd_dom_sf"/>
</dbReference>
<dbReference type="InterPro" id="IPR020843">
    <property type="entry name" value="ER"/>
</dbReference>
<gene>
    <name evidence="3" type="ORF">B0I71DRAFT_131181</name>
    <name evidence="2" type="ORF">YALI1_D02041g</name>
</gene>
<dbReference type="SUPFAM" id="SSF51735">
    <property type="entry name" value="NAD(P)-binding Rossmann-fold domains"/>
    <property type="match status" value="1"/>
</dbReference>